<reference evidence="1" key="1">
    <citation type="submission" date="2020-05" db="EMBL/GenBank/DDBJ databases">
        <authorList>
            <person name="Chiriac C."/>
            <person name="Salcher M."/>
            <person name="Ghai R."/>
            <person name="Kavagutti S V."/>
        </authorList>
    </citation>
    <scope>NUCLEOTIDE SEQUENCE</scope>
</reference>
<evidence type="ECO:0000313" key="1">
    <source>
        <dbReference type="EMBL" id="CAB5218737.1"/>
    </source>
</evidence>
<gene>
    <name evidence="1" type="ORF">UFOVP218_104</name>
</gene>
<protein>
    <submittedName>
        <fullName evidence="1">Uncharacterized protein</fullName>
    </submittedName>
</protein>
<proteinExistence type="predicted"/>
<sequence>MIDNYLILYKFSVEPQDQSGLYWTINRQFNIDPQPPKAKYVEDPHITPSCYKHSIFTQSANDG</sequence>
<accession>A0A6J7WLV8</accession>
<organism evidence="1">
    <name type="scientific">uncultured Caudovirales phage</name>
    <dbReference type="NCBI Taxonomy" id="2100421"/>
    <lineage>
        <taxon>Viruses</taxon>
        <taxon>Duplodnaviria</taxon>
        <taxon>Heunggongvirae</taxon>
        <taxon>Uroviricota</taxon>
        <taxon>Caudoviricetes</taxon>
        <taxon>Peduoviridae</taxon>
        <taxon>Maltschvirus</taxon>
        <taxon>Maltschvirus maltsch</taxon>
    </lineage>
</organism>
<dbReference type="EMBL" id="LR798261">
    <property type="protein sequence ID" value="CAB5218737.1"/>
    <property type="molecule type" value="Genomic_DNA"/>
</dbReference>
<name>A0A6J7WLV8_9CAUD</name>